<evidence type="ECO:0000313" key="3">
    <source>
        <dbReference type="Proteomes" id="UP001472866"/>
    </source>
</evidence>
<dbReference type="AlphaFoldDB" id="A0AAX4P1I5"/>
<keyword evidence="3" id="KW-1185">Reference proteome</keyword>
<name>A0AAX4P1I5_9CHLO</name>
<evidence type="ECO:0000259" key="1">
    <source>
        <dbReference type="Pfam" id="PF01738"/>
    </source>
</evidence>
<dbReference type="Gene3D" id="3.40.50.1820">
    <property type="entry name" value="alpha/beta hydrolase"/>
    <property type="match status" value="1"/>
</dbReference>
<organism evidence="2 3">
    <name type="scientific">Chloropicon roscoffensis</name>
    <dbReference type="NCBI Taxonomy" id="1461544"/>
    <lineage>
        <taxon>Eukaryota</taxon>
        <taxon>Viridiplantae</taxon>
        <taxon>Chlorophyta</taxon>
        <taxon>Chloropicophyceae</taxon>
        <taxon>Chloropicales</taxon>
        <taxon>Chloropicaceae</taxon>
        <taxon>Chloropicon</taxon>
    </lineage>
</organism>
<dbReference type="InterPro" id="IPR029058">
    <property type="entry name" value="AB_hydrolase_fold"/>
</dbReference>
<dbReference type="SUPFAM" id="SSF53474">
    <property type="entry name" value="alpha/beta-Hydrolases"/>
    <property type="match status" value="1"/>
</dbReference>
<dbReference type="GO" id="GO:0016787">
    <property type="term" value="F:hydrolase activity"/>
    <property type="evidence" value="ECO:0007669"/>
    <property type="project" value="InterPro"/>
</dbReference>
<reference evidence="2 3" key="1">
    <citation type="submission" date="2024-03" db="EMBL/GenBank/DDBJ databases">
        <title>Complete genome sequence of the green alga Chloropicon roscoffensis RCC1871.</title>
        <authorList>
            <person name="Lemieux C."/>
            <person name="Pombert J.-F."/>
            <person name="Otis C."/>
            <person name="Turmel M."/>
        </authorList>
    </citation>
    <scope>NUCLEOTIDE SEQUENCE [LARGE SCALE GENOMIC DNA]</scope>
    <source>
        <strain evidence="2 3">RCC1871</strain>
    </source>
</reference>
<gene>
    <name evidence="2" type="ORF">HKI87_02g16750</name>
</gene>
<dbReference type="Proteomes" id="UP001472866">
    <property type="component" value="Chromosome 02"/>
</dbReference>
<dbReference type="EMBL" id="CP151502">
    <property type="protein sequence ID" value="WZN60147.1"/>
    <property type="molecule type" value="Genomic_DNA"/>
</dbReference>
<feature type="domain" description="Dienelactone hydrolase" evidence="1">
    <location>
        <begin position="21"/>
        <end position="231"/>
    </location>
</feature>
<dbReference type="PANTHER" id="PTHR46623:SF6">
    <property type="entry name" value="ALPHA_BETA-HYDROLASES SUPERFAMILY PROTEIN"/>
    <property type="match status" value="1"/>
</dbReference>
<protein>
    <submittedName>
        <fullName evidence="2">DLH domain-containing protein</fullName>
    </submittedName>
</protein>
<proteinExistence type="predicted"/>
<dbReference type="InterPro" id="IPR051049">
    <property type="entry name" value="Dienelactone_hydrolase-like"/>
</dbReference>
<dbReference type="InterPro" id="IPR002925">
    <property type="entry name" value="Dienelactn_hydro"/>
</dbReference>
<dbReference type="PANTHER" id="PTHR46623">
    <property type="entry name" value="CARBOXYMETHYLENEBUTENOLIDASE-RELATED"/>
    <property type="match status" value="1"/>
</dbReference>
<evidence type="ECO:0000313" key="2">
    <source>
        <dbReference type="EMBL" id="WZN60147.1"/>
    </source>
</evidence>
<accession>A0AAX4P1I5</accession>
<sequence length="232" mass="24758">MEKVTFGARGELSGYACGELHKPGLVVLQEWWGITEEIKLQAQKIASEGFRCVVPDLYKGTLGVDQEEAHHLMTNLDFPQAVGEICEAAKFLKESGCPSVGVTGFCMGGALTILSLPASADIACGVPFYGVPQGFDASTVTKPCQGHFGALDEMKGFSDSETAAKLGEDLKKGCAQSEVFVYEGVGHAFMNADPGRPNIKEGVNVSTGFPALNKEVQDKAYGRMIAFFKAHL</sequence>
<dbReference type="Pfam" id="PF01738">
    <property type="entry name" value="DLH"/>
    <property type="match status" value="1"/>
</dbReference>